<evidence type="ECO:0000313" key="3">
    <source>
        <dbReference type="Proteomes" id="UP000012488"/>
    </source>
</evidence>
<dbReference type="PROSITE" id="PS51257">
    <property type="entry name" value="PROKAR_LIPOPROTEIN"/>
    <property type="match status" value="1"/>
</dbReference>
<proteinExistence type="predicted"/>
<protein>
    <recommendedName>
        <fullName evidence="4">PsiF repeat-containing protein</fullName>
    </recommendedName>
</protein>
<accession>A0A6B9FRR3</accession>
<evidence type="ECO:0000313" key="2">
    <source>
        <dbReference type="EMBL" id="QGY04456.1"/>
    </source>
</evidence>
<reference evidence="2 3" key="2">
    <citation type="journal article" date="2013" name="Genome Announc.">
        <title>Draft Genome Sequence of Methylobacterium mesophilicum Strain SR1.6/6, Isolated from Citrus sinensis.</title>
        <authorList>
            <person name="Marinho Almeida D."/>
            <person name="Dini-Andreote F."/>
            <person name="Camargo Neves A.A."/>
            <person name="Juca Ramos R.T."/>
            <person name="Andreote F.D."/>
            <person name="Carneiro A.R."/>
            <person name="Oliveira de Souza Lima A."/>
            <person name="Caracciolo Gomes de Sa P.H."/>
            <person name="Ribeiro Barbosa M.S."/>
            <person name="Araujo W.L."/>
            <person name="Silva A."/>
        </authorList>
    </citation>
    <scope>NUCLEOTIDE SEQUENCE [LARGE SCALE GENOMIC DNA]</scope>
    <source>
        <strain evidence="2 3">SR1.6/6</strain>
    </source>
</reference>
<name>A0A6B9FRR3_9HYPH</name>
<dbReference type="Proteomes" id="UP000012488">
    <property type="component" value="Chromosome"/>
</dbReference>
<reference evidence="2 3" key="1">
    <citation type="journal article" date="2012" name="Genet. Mol. Biol.">
        <title>Analysis of 16S rRNA and mxaF genes revealing insights into Methylobacterium niche-specific plant association.</title>
        <authorList>
            <person name="Dourado M.N."/>
            <person name="Andreote F.D."/>
            <person name="Dini-Andreote F."/>
            <person name="Conti R."/>
            <person name="Araujo J.M."/>
            <person name="Araujo W.L."/>
        </authorList>
    </citation>
    <scope>NUCLEOTIDE SEQUENCE [LARGE SCALE GENOMIC DNA]</scope>
    <source>
        <strain evidence="2 3">SR1.6/6</strain>
    </source>
</reference>
<dbReference type="KEGG" id="mmes:MMSR116_23005"/>
<sequence length="68" mass="7581">MRTVFVASILVLLPLTQACAQANPKREACLKEAEAKGLYTTAGRNPGRFNQMNAPQREEFMKACMAHR</sequence>
<evidence type="ECO:0008006" key="4">
    <source>
        <dbReference type="Google" id="ProtNLM"/>
    </source>
</evidence>
<gene>
    <name evidence="2" type="ORF">MMSR116_23005</name>
</gene>
<organism evidence="2 3">
    <name type="scientific">Methylobacterium mesophilicum SR1.6/6</name>
    <dbReference type="NCBI Taxonomy" id="908290"/>
    <lineage>
        <taxon>Bacteria</taxon>
        <taxon>Pseudomonadati</taxon>
        <taxon>Pseudomonadota</taxon>
        <taxon>Alphaproteobacteria</taxon>
        <taxon>Hyphomicrobiales</taxon>
        <taxon>Methylobacteriaceae</taxon>
        <taxon>Methylobacterium</taxon>
    </lineage>
</organism>
<feature type="signal peptide" evidence="1">
    <location>
        <begin position="1"/>
        <end position="22"/>
    </location>
</feature>
<keyword evidence="1" id="KW-0732">Signal</keyword>
<dbReference type="AlphaFoldDB" id="A0A6B9FRR3"/>
<feature type="chain" id="PRO_5025635363" description="PsiF repeat-containing protein" evidence="1">
    <location>
        <begin position="23"/>
        <end position="68"/>
    </location>
</feature>
<evidence type="ECO:0000256" key="1">
    <source>
        <dbReference type="SAM" id="SignalP"/>
    </source>
</evidence>
<dbReference type="EMBL" id="CP043538">
    <property type="protein sequence ID" value="QGY04456.1"/>
    <property type="molecule type" value="Genomic_DNA"/>
</dbReference>
<dbReference type="RefSeq" id="WP_010686210.1">
    <property type="nucleotide sequence ID" value="NZ_CP043538.1"/>
</dbReference>